<evidence type="ECO:0000256" key="4">
    <source>
        <dbReference type="ARBA" id="ARBA00022833"/>
    </source>
</evidence>
<evidence type="ECO:0008006" key="12">
    <source>
        <dbReference type="Google" id="ProtNLM"/>
    </source>
</evidence>
<comment type="subcellular location">
    <subcellularLocation>
        <location evidence="1">Nucleus</location>
    </subcellularLocation>
</comment>
<keyword evidence="6" id="KW-0539">Nucleus</keyword>
<dbReference type="GO" id="GO:0008270">
    <property type="term" value="F:zinc ion binding"/>
    <property type="evidence" value="ECO:0007669"/>
    <property type="project" value="UniProtKB-KW"/>
</dbReference>
<dbReference type="EnsemblPlants" id="KRH51866">
    <property type="protein sequence ID" value="KRH51866"/>
    <property type="gene ID" value="GLYMA_06G032800"/>
</dbReference>
<evidence type="ECO:0000313" key="11">
    <source>
        <dbReference type="Proteomes" id="UP000008827"/>
    </source>
</evidence>
<keyword evidence="2" id="KW-0479">Metal-binding</keyword>
<evidence type="ECO:0000256" key="5">
    <source>
        <dbReference type="ARBA" id="ARBA00023125"/>
    </source>
</evidence>
<keyword evidence="3" id="KW-0863">Zinc-finger</keyword>
<dbReference type="PaxDb" id="3847-GLYMA06G03583.1"/>
<dbReference type="OMA" id="MPAINET"/>
<dbReference type="EMBL" id="CM000839">
    <property type="protein sequence ID" value="KRH51866.1"/>
    <property type="molecule type" value="Genomic_DNA"/>
</dbReference>
<organism evidence="9">
    <name type="scientific">Glycine max</name>
    <name type="common">Soybean</name>
    <name type="synonym">Glycine hispida</name>
    <dbReference type="NCBI Taxonomy" id="3847"/>
    <lineage>
        <taxon>Eukaryota</taxon>
        <taxon>Viridiplantae</taxon>
        <taxon>Streptophyta</taxon>
        <taxon>Embryophyta</taxon>
        <taxon>Tracheophyta</taxon>
        <taxon>Spermatophyta</taxon>
        <taxon>Magnoliopsida</taxon>
        <taxon>eudicotyledons</taxon>
        <taxon>Gunneridae</taxon>
        <taxon>Pentapetalae</taxon>
        <taxon>rosids</taxon>
        <taxon>fabids</taxon>
        <taxon>Fabales</taxon>
        <taxon>Fabaceae</taxon>
        <taxon>Papilionoideae</taxon>
        <taxon>50 kb inversion clade</taxon>
        <taxon>NPAAA clade</taxon>
        <taxon>indigoferoid/millettioid clade</taxon>
        <taxon>Phaseoleae</taxon>
        <taxon>Glycine</taxon>
        <taxon>Glycine subgen. Soja</taxon>
    </lineage>
</organism>
<accession>A0A0R0JBA0</accession>
<dbReference type="InterPro" id="IPR012337">
    <property type="entry name" value="RNaseH-like_sf"/>
</dbReference>
<evidence type="ECO:0000256" key="2">
    <source>
        <dbReference type="ARBA" id="ARBA00022723"/>
    </source>
</evidence>
<keyword evidence="11" id="KW-1185">Reference proteome</keyword>
<dbReference type="PANTHER" id="PTHR46481:SF10">
    <property type="entry name" value="ZINC FINGER BED DOMAIN-CONTAINING PROTEIN 39"/>
    <property type="match status" value="1"/>
</dbReference>
<dbReference type="GO" id="GO:0046983">
    <property type="term" value="F:protein dimerization activity"/>
    <property type="evidence" value="ECO:0007669"/>
    <property type="project" value="InterPro"/>
</dbReference>
<dbReference type="Pfam" id="PF14372">
    <property type="entry name" value="hAT-like_RNase-H"/>
    <property type="match status" value="1"/>
</dbReference>
<dbReference type="GO" id="GO:0005634">
    <property type="term" value="C:nucleus"/>
    <property type="evidence" value="ECO:0007669"/>
    <property type="project" value="UniProtKB-SubCell"/>
</dbReference>
<protein>
    <recommendedName>
        <fullName evidence="12">BED-type domain-containing protein</fullName>
    </recommendedName>
</protein>
<dbReference type="Proteomes" id="UP000008827">
    <property type="component" value="Chromosome 6"/>
</dbReference>
<dbReference type="InterPro" id="IPR008906">
    <property type="entry name" value="HATC_C_dom"/>
</dbReference>
<evidence type="ECO:0000256" key="1">
    <source>
        <dbReference type="ARBA" id="ARBA00004123"/>
    </source>
</evidence>
<dbReference type="InterPro" id="IPR052035">
    <property type="entry name" value="ZnF_BED_domain_contain"/>
</dbReference>
<evidence type="ECO:0000259" key="8">
    <source>
        <dbReference type="Pfam" id="PF14372"/>
    </source>
</evidence>
<sequence length="607" mass="69883">MLYAALPLHMQRGCFRIQTHDQQVTKAQLYPCIWSLSVDYNQNPDLDKRARYNYCGCLIKYENGTSAMHAHLKRCKDNLDKDGNKRQKSALSSTAIVEANVSSSPSYAKFDQEACHNELVKMFVVIGLPFYFVENEIFRKFLSLLQPRFSVPSRIALVRHILTLWDTERTNLKKFLSEHYQRVCLTIDMWSSSQGMSFMCLTVHFVDNNWKLHKKILIFFKSQAIQLRETTFICVVVHVLNLVVKEGLEDIDGSISRIRAAVKYIRSSPSRLSKFKACIEKKKIEYKPICLDFENRWDSTYLMLEAALMNQEAFVELQNKKYDDELRKGEGVPTYEDWDNARLILPFLNIFYKATLRISSPSDVTGNIYMLEVFGIGKRICQMCESKDKSINMMAKSGLNILLLIAVVFDQRYKMEYVNWSINQIFYPSKATNLKEKVEFCLKSLFEEYNGPNGGSLSGSQKTSFNEDGNDDPYSWNQFLQSTGCKSNAKSELDKYLEESVETSSDLDVLNWWKLNSNRFPILANIAREMLAIPVSAVATEYVFNVGGRVLDPYRSSLTPKMLEAHVCLQNWLKGTPFSLFSNEDFEELLKIEQDMVSQQDAAHSAS</sequence>
<gene>
    <name evidence="9" type="ORF">GLYMA_06G032800</name>
</gene>
<evidence type="ECO:0000313" key="10">
    <source>
        <dbReference type="EnsemblPlants" id="KRH51866"/>
    </source>
</evidence>
<dbReference type="GO" id="GO:0003677">
    <property type="term" value="F:DNA binding"/>
    <property type="evidence" value="ECO:0007669"/>
    <property type="project" value="UniProtKB-KW"/>
</dbReference>
<dbReference type="SUPFAM" id="SSF53098">
    <property type="entry name" value="Ribonuclease H-like"/>
    <property type="match status" value="1"/>
</dbReference>
<dbReference type="Gramene" id="KRH51866">
    <property type="protein sequence ID" value="KRH51866"/>
    <property type="gene ID" value="GLYMA_06G032800"/>
</dbReference>
<dbReference type="Pfam" id="PF05699">
    <property type="entry name" value="Dimer_Tnp_hAT"/>
    <property type="match status" value="1"/>
</dbReference>
<evidence type="ECO:0000259" key="7">
    <source>
        <dbReference type="Pfam" id="PF05699"/>
    </source>
</evidence>
<dbReference type="AlphaFoldDB" id="A0A0R0JBA0"/>
<dbReference type="InParanoid" id="A0A0R0JBA0"/>
<name>A0A0R0JBA0_SOYBN</name>
<dbReference type="PANTHER" id="PTHR46481">
    <property type="entry name" value="ZINC FINGER BED DOMAIN-CONTAINING PROTEIN 4"/>
    <property type="match status" value="1"/>
</dbReference>
<keyword evidence="5" id="KW-0238">DNA-binding</keyword>
<evidence type="ECO:0000256" key="6">
    <source>
        <dbReference type="ARBA" id="ARBA00023242"/>
    </source>
</evidence>
<evidence type="ECO:0000256" key="3">
    <source>
        <dbReference type="ARBA" id="ARBA00022771"/>
    </source>
</evidence>
<dbReference type="InterPro" id="IPR025525">
    <property type="entry name" value="hAT-like_transposase_RNase-H"/>
</dbReference>
<evidence type="ECO:0000313" key="9">
    <source>
        <dbReference type="EMBL" id="KRH51866.1"/>
    </source>
</evidence>
<reference evidence="9 10" key="1">
    <citation type="journal article" date="2010" name="Nature">
        <title>Genome sequence of the palaeopolyploid soybean.</title>
        <authorList>
            <person name="Schmutz J."/>
            <person name="Cannon S.B."/>
            <person name="Schlueter J."/>
            <person name="Ma J."/>
            <person name="Mitros T."/>
            <person name="Nelson W."/>
            <person name="Hyten D.L."/>
            <person name="Song Q."/>
            <person name="Thelen J.J."/>
            <person name="Cheng J."/>
            <person name="Xu D."/>
            <person name="Hellsten U."/>
            <person name="May G.D."/>
            <person name="Yu Y."/>
            <person name="Sakurai T."/>
            <person name="Umezawa T."/>
            <person name="Bhattacharyya M.K."/>
            <person name="Sandhu D."/>
            <person name="Valliyodan B."/>
            <person name="Lindquist E."/>
            <person name="Peto M."/>
            <person name="Grant D."/>
            <person name="Shu S."/>
            <person name="Goodstein D."/>
            <person name="Barry K."/>
            <person name="Futrell-Griggs M."/>
            <person name="Abernathy B."/>
            <person name="Du J."/>
            <person name="Tian Z."/>
            <person name="Zhu L."/>
            <person name="Gill N."/>
            <person name="Joshi T."/>
            <person name="Libault M."/>
            <person name="Sethuraman A."/>
            <person name="Zhang X.-C."/>
            <person name="Shinozaki K."/>
            <person name="Nguyen H.T."/>
            <person name="Wing R.A."/>
            <person name="Cregan P."/>
            <person name="Specht J."/>
            <person name="Grimwood J."/>
            <person name="Rokhsar D."/>
            <person name="Stacey G."/>
            <person name="Shoemaker R.C."/>
            <person name="Jackson S.A."/>
        </authorList>
    </citation>
    <scope>NUCLEOTIDE SEQUENCE</scope>
    <source>
        <strain evidence="10">cv. Williams 82</strain>
        <tissue evidence="9">Callus</tissue>
    </source>
</reference>
<reference evidence="10" key="2">
    <citation type="submission" date="2018-02" db="UniProtKB">
        <authorList>
            <consortium name="EnsemblPlants"/>
        </authorList>
    </citation>
    <scope>IDENTIFICATION</scope>
    <source>
        <strain evidence="10">Williams 82</strain>
    </source>
</reference>
<reference evidence="9" key="3">
    <citation type="submission" date="2018-07" db="EMBL/GenBank/DDBJ databases">
        <title>WGS assembly of Glycine max.</title>
        <authorList>
            <person name="Schmutz J."/>
            <person name="Cannon S."/>
            <person name="Schlueter J."/>
            <person name="Ma J."/>
            <person name="Mitros T."/>
            <person name="Nelson W."/>
            <person name="Hyten D."/>
            <person name="Song Q."/>
            <person name="Thelen J."/>
            <person name="Cheng J."/>
            <person name="Xu D."/>
            <person name="Hellsten U."/>
            <person name="May G."/>
            <person name="Yu Y."/>
            <person name="Sakurai T."/>
            <person name="Umezawa T."/>
            <person name="Bhattacharyya M."/>
            <person name="Sandhu D."/>
            <person name="Valliyodan B."/>
            <person name="Lindquist E."/>
            <person name="Peto M."/>
            <person name="Grant D."/>
            <person name="Shu S."/>
            <person name="Goodstein D."/>
            <person name="Barry K."/>
            <person name="Futrell-Griggs M."/>
            <person name="Abernathy B."/>
            <person name="Du J."/>
            <person name="Tian Z."/>
            <person name="Zhu L."/>
            <person name="Gill N."/>
            <person name="Joshi T."/>
            <person name="Libault M."/>
            <person name="Sethuraman A."/>
            <person name="Zhang X."/>
            <person name="Shinozaki K."/>
            <person name="Nguyen H."/>
            <person name="Wing R."/>
            <person name="Cregan P."/>
            <person name="Specht J."/>
            <person name="Grimwood J."/>
            <person name="Rokhsar D."/>
            <person name="Stacey G."/>
            <person name="Shoemaker R."/>
            <person name="Jackson S."/>
        </authorList>
    </citation>
    <scope>NUCLEOTIDE SEQUENCE</scope>
    <source>
        <tissue evidence="9">Callus</tissue>
    </source>
</reference>
<feature type="domain" description="HAT C-terminal dimerisation" evidence="7">
    <location>
        <begin position="492"/>
        <end position="573"/>
    </location>
</feature>
<feature type="domain" description="hAT-like transposase RNase-H fold" evidence="8">
    <location>
        <begin position="361"/>
        <end position="449"/>
    </location>
</feature>
<proteinExistence type="predicted"/>
<keyword evidence="4" id="KW-0862">Zinc</keyword>